<evidence type="ECO:0000256" key="1">
    <source>
        <dbReference type="SAM" id="MobiDB-lite"/>
    </source>
</evidence>
<name>X1CQJ0_9ZZZZ</name>
<proteinExistence type="predicted"/>
<dbReference type="AlphaFoldDB" id="X1CQJ0"/>
<accession>X1CQJ0</accession>
<evidence type="ECO:0000313" key="2">
    <source>
        <dbReference type="EMBL" id="GAG86511.1"/>
    </source>
</evidence>
<sequence>YTEKKSPTKDGVIPRNFSSKTLNYYHYRSFMIKYGKNSFMKGIFPWFSNWFFNFVGASVIEKGSTFEETVSSDRNIHVKRNVYLGVNSALAAHLVDGIFGNISYFKVTVGDNCTLSGFNIIASGCELKDNSYLFPMAAATKHNTTKGNNYYYGMPLRRIFTKKTMEYLKISEEDLKRAEDLRTKQESEKLERIKKEENKKE</sequence>
<reference evidence="2" key="1">
    <citation type="journal article" date="2014" name="Front. Microbiol.">
        <title>High frequency of phylogenetically diverse reductive dehalogenase-homologous genes in deep subseafloor sedimentary metagenomes.</title>
        <authorList>
            <person name="Kawai M."/>
            <person name="Futagami T."/>
            <person name="Toyoda A."/>
            <person name="Takaki Y."/>
            <person name="Nishi S."/>
            <person name="Hori S."/>
            <person name="Arai W."/>
            <person name="Tsubouchi T."/>
            <person name="Morono Y."/>
            <person name="Uchiyama I."/>
            <person name="Ito T."/>
            <person name="Fujiyama A."/>
            <person name="Inagaki F."/>
            <person name="Takami H."/>
        </authorList>
    </citation>
    <scope>NUCLEOTIDE SEQUENCE</scope>
    <source>
        <strain evidence="2">Expedition CK06-06</strain>
    </source>
</reference>
<organism evidence="2">
    <name type="scientific">marine sediment metagenome</name>
    <dbReference type="NCBI Taxonomy" id="412755"/>
    <lineage>
        <taxon>unclassified sequences</taxon>
        <taxon>metagenomes</taxon>
        <taxon>ecological metagenomes</taxon>
    </lineage>
</organism>
<gene>
    <name evidence="2" type="ORF">S01H4_22318</name>
</gene>
<feature type="region of interest" description="Disordered" evidence="1">
    <location>
        <begin position="182"/>
        <end position="201"/>
    </location>
</feature>
<protein>
    <recommendedName>
        <fullName evidence="3">Acetyltransferase</fullName>
    </recommendedName>
</protein>
<dbReference type="EMBL" id="BART01010208">
    <property type="protein sequence ID" value="GAG86511.1"/>
    <property type="molecule type" value="Genomic_DNA"/>
</dbReference>
<dbReference type="Gene3D" id="2.160.10.10">
    <property type="entry name" value="Hexapeptide repeat proteins"/>
    <property type="match status" value="1"/>
</dbReference>
<dbReference type="SUPFAM" id="SSF51161">
    <property type="entry name" value="Trimeric LpxA-like enzymes"/>
    <property type="match status" value="1"/>
</dbReference>
<feature type="non-terminal residue" evidence="2">
    <location>
        <position position="1"/>
    </location>
</feature>
<evidence type="ECO:0008006" key="3">
    <source>
        <dbReference type="Google" id="ProtNLM"/>
    </source>
</evidence>
<comment type="caution">
    <text evidence="2">The sequence shown here is derived from an EMBL/GenBank/DDBJ whole genome shotgun (WGS) entry which is preliminary data.</text>
</comment>
<dbReference type="InterPro" id="IPR011004">
    <property type="entry name" value="Trimer_LpxA-like_sf"/>
</dbReference>